<dbReference type="STRING" id="693977.Deipr_0153"/>
<dbReference type="Proteomes" id="UP000007718">
    <property type="component" value="Chromosome"/>
</dbReference>
<dbReference type="EMBL" id="CP002536">
    <property type="protein sequence ID" value="ADY25326.1"/>
    <property type="molecule type" value="Genomic_DNA"/>
</dbReference>
<dbReference type="CDD" id="cd00761">
    <property type="entry name" value="Glyco_tranf_GTA_type"/>
    <property type="match status" value="1"/>
</dbReference>
<accession>F0RNU3</accession>
<organism evidence="2 3">
    <name type="scientific">Deinococcus proteolyticus (strain ATCC 35074 / DSM 20540 / JCM 6276 / NBRC 101906 / NCIMB 13154 / VKM Ac-1939 / CCM 2703 / MRP)</name>
    <dbReference type="NCBI Taxonomy" id="693977"/>
    <lineage>
        <taxon>Bacteria</taxon>
        <taxon>Thermotogati</taxon>
        <taxon>Deinococcota</taxon>
        <taxon>Deinococci</taxon>
        <taxon>Deinococcales</taxon>
        <taxon>Deinococcaceae</taxon>
        <taxon>Deinococcus</taxon>
    </lineage>
</organism>
<proteinExistence type="predicted"/>
<keyword evidence="3" id="KW-1185">Reference proteome</keyword>
<dbReference type="AlphaFoldDB" id="F0RNU3"/>
<dbReference type="InterPro" id="IPR001173">
    <property type="entry name" value="Glyco_trans_2-like"/>
</dbReference>
<dbReference type="RefSeq" id="WP_013613935.1">
    <property type="nucleotide sequence ID" value="NC_015161.1"/>
</dbReference>
<sequence>MKRRGSASLAESLLIGMTLGYTVYRAVTLAVNATAFPRLDRPHAPVRRRPRVSLLTPARDEAHNVPKLLRGLLAQGADEVILLDDSSSDGTGDLARELCAGTPGARVISGTPLPEGWAGKNWACQQLAQAATGEVLIFVDADVEWHPGALDALLAELERSGADLLSCWPRQNVGSAGERLVTPLIDMYLLSLLPYPAMRLPLVATATAVGQVMVFRRASYDAVGGHSLVQGDVLEDVLFAKRLKARGYRVMGVLGGERIGVRMYQDYETSVNGYAKSWLPVHGNSRLLLSIALAGQFCVYTLPWLLDFPGARVLRAAGLVERSAVAWVAGRRRPADLTEGLLGPLGPLLMLPIYRKAMRKKVKWKGRVYQQ</sequence>
<keyword evidence="2" id="KW-0808">Transferase</keyword>
<dbReference type="InterPro" id="IPR029044">
    <property type="entry name" value="Nucleotide-diphossugar_trans"/>
</dbReference>
<reference evidence="3" key="1">
    <citation type="submission" date="2011-02" db="EMBL/GenBank/DDBJ databases">
        <title>The complete sequence of chromosome of Deinococcus proteolyticus DSM 20540.</title>
        <authorList>
            <consortium name="US DOE Joint Genome Institute (JGI-PGF)"/>
            <person name="Lucas S."/>
            <person name="Copeland A."/>
            <person name="Lapidus A."/>
            <person name="Bruce D."/>
            <person name="Goodwin L."/>
            <person name="Pitluck S."/>
            <person name="Kyrpides N."/>
            <person name="Mavromatis K."/>
            <person name="Pagani I."/>
            <person name="Ivanova N."/>
            <person name="Ovchinnikova G."/>
            <person name="Zeytun A."/>
            <person name="Detter J.C."/>
            <person name="Han C."/>
            <person name="Land M."/>
            <person name="Hauser L."/>
            <person name="Markowitz V."/>
            <person name="Cheng J.-F."/>
            <person name="Hugenholtz P."/>
            <person name="Woyke T."/>
            <person name="Wu D."/>
            <person name="Pukall R."/>
            <person name="Steenblock K."/>
            <person name="Brambilla E."/>
            <person name="Klenk H.-P."/>
            <person name="Eisen J.A."/>
        </authorList>
    </citation>
    <scope>NUCLEOTIDE SEQUENCE [LARGE SCALE GENOMIC DNA]</scope>
    <source>
        <strain evidence="3">ATCC 35074 / DSM 20540 / JCM 6276 / NBRC 101906 / NCIMB 13154 / VKM Ac-1939 / CCM 2703 / MRP</strain>
    </source>
</reference>
<dbReference type="GO" id="GO:0016740">
    <property type="term" value="F:transferase activity"/>
    <property type="evidence" value="ECO:0007669"/>
    <property type="project" value="UniProtKB-KW"/>
</dbReference>
<dbReference type="KEGG" id="dpt:Deipr_0153"/>
<evidence type="ECO:0000313" key="2">
    <source>
        <dbReference type="EMBL" id="ADY25326.1"/>
    </source>
</evidence>
<name>F0RNU3_DEIPM</name>
<feature type="domain" description="Glycosyltransferase 2-like" evidence="1">
    <location>
        <begin position="53"/>
        <end position="221"/>
    </location>
</feature>
<dbReference type="PANTHER" id="PTHR43646">
    <property type="entry name" value="GLYCOSYLTRANSFERASE"/>
    <property type="match status" value="1"/>
</dbReference>
<dbReference type="eggNOG" id="COG0463">
    <property type="taxonomic scope" value="Bacteria"/>
</dbReference>
<evidence type="ECO:0000259" key="1">
    <source>
        <dbReference type="Pfam" id="PF00535"/>
    </source>
</evidence>
<gene>
    <name evidence="2" type="ordered locus">Deipr_0153</name>
</gene>
<dbReference type="SUPFAM" id="SSF53448">
    <property type="entry name" value="Nucleotide-diphospho-sugar transferases"/>
    <property type="match status" value="1"/>
</dbReference>
<reference evidence="2 3" key="2">
    <citation type="journal article" date="2012" name="Stand. Genomic Sci.">
        <title>Complete genome sequence of the orange-red pigmented, radioresistant Deinococcus proteolyticus type strain (MRP(T)).</title>
        <authorList>
            <person name="Copeland A."/>
            <person name="Zeytun A."/>
            <person name="Yassawong M."/>
            <person name="Nolan M."/>
            <person name="Lucas S."/>
            <person name="Hammon N."/>
            <person name="Deshpande S."/>
            <person name="Cheng J.F."/>
            <person name="Han C."/>
            <person name="Tapia R."/>
            <person name="Goodwin L.A."/>
            <person name="Pitluck S."/>
            <person name="Mavromatis K."/>
            <person name="Liolios K."/>
            <person name="Pagani I."/>
            <person name="Ivanova N."/>
            <person name="Mikhailova N."/>
            <person name="Pati A."/>
            <person name="Chen A."/>
            <person name="Palaniappan K."/>
            <person name="Land M."/>
            <person name="Hauser L."/>
            <person name="Jeffries C.D."/>
            <person name="Brambilla E.M."/>
            <person name="Rohde M."/>
            <person name="Sikorski J."/>
            <person name="Pukall R."/>
            <person name="Goker M."/>
            <person name="Detter J.C."/>
            <person name="Woyke T."/>
            <person name="Bristow J."/>
            <person name="Eisen J.A."/>
            <person name="Markowitz V."/>
            <person name="Hugenholtz P."/>
            <person name="Kyrpides N.C."/>
            <person name="Klenk H.P."/>
            <person name="Lapidus A."/>
        </authorList>
    </citation>
    <scope>NUCLEOTIDE SEQUENCE [LARGE SCALE GENOMIC DNA]</scope>
    <source>
        <strain evidence="3">ATCC 35074 / DSM 20540 / JCM 6276 / NBRC 101906 / NCIMB 13154 / VKM Ac-1939 / CCM 2703 / MRP</strain>
    </source>
</reference>
<dbReference type="Pfam" id="PF00535">
    <property type="entry name" value="Glycos_transf_2"/>
    <property type="match status" value="1"/>
</dbReference>
<dbReference type="Gene3D" id="3.90.550.10">
    <property type="entry name" value="Spore Coat Polysaccharide Biosynthesis Protein SpsA, Chain A"/>
    <property type="match status" value="1"/>
</dbReference>
<evidence type="ECO:0000313" key="3">
    <source>
        <dbReference type="Proteomes" id="UP000007718"/>
    </source>
</evidence>
<dbReference type="HOGENOM" id="CLU_038143_0_0_0"/>
<dbReference type="PANTHER" id="PTHR43646:SF3">
    <property type="entry name" value="SLR1566 PROTEIN"/>
    <property type="match status" value="1"/>
</dbReference>
<protein>
    <submittedName>
        <fullName evidence="2">Glycosyl transferase family 2</fullName>
    </submittedName>
</protein>